<evidence type="ECO:0000313" key="3">
    <source>
        <dbReference type="Proteomes" id="UP000238205"/>
    </source>
</evidence>
<comment type="caution">
    <text evidence="2">The sequence shown here is derived from an EMBL/GenBank/DDBJ whole genome shotgun (WGS) entry which is preliminary data.</text>
</comment>
<accession>A0A2T0W869</accession>
<dbReference type="InterPro" id="IPR015946">
    <property type="entry name" value="KH_dom-like_a/b"/>
</dbReference>
<reference evidence="2 3" key="1">
    <citation type="submission" date="2018-03" db="EMBL/GenBank/DDBJ databases">
        <title>Genomic Encyclopedia of Archaeal and Bacterial Type Strains, Phase II (KMG-II): from individual species to whole genera.</title>
        <authorList>
            <person name="Goeker M."/>
        </authorList>
    </citation>
    <scope>NUCLEOTIDE SEQUENCE [LARGE SCALE GENOMIC DNA]</scope>
    <source>
        <strain evidence="2 3">DSM 13175</strain>
    </source>
</reference>
<dbReference type="PANTHER" id="PTHR34352:SF1">
    <property type="entry name" value="PROTEIN YHFA"/>
    <property type="match status" value="1"/>
</dbReference>
<dbReference type="SUPFAM" id="SSF82784">
    <property type="entry name" value="OsmC-like"/>
    <property type="match status" value="1"/>
</dbReference>
<sequence>MKVSTKWEGNLAFTMSNPDGNQVRMDARNEAGGEGSGVSPMEAVLGGLAGCMGIDMYMILKPFQDKITRLEIETDGGRNDTAPKYFTAIEVTIHLDGDVPASRVWRAVKLSDEKYCSVANSLNADLTYNVILNGEHVPQVAK</sequence>
<dbReference type="AlphaFoldDB" id="A0A2T0W869"/>
<dbReference type="PANTHER" id="PTHR34352">
    <property type="entry name" value="PROTEIN YHFA"/>
    <property type="match status" value="1"/>
</dbReference>
<dbReference type="OrthoDB" id="9804010at2"/>
<dbReference type="Proteomes" id="UP000238205">
    <property type="component" value="Unassembled WGS sequence"/>
</dbReference>
<evidence type="ECO:0000256" key="1">
    <source>
        <dbReference type="SAM" id="MobiDB-lite"/>
    </source>
</evidence>
<feature type="region of interest" description="Disordered" evidence="1">
    <location>
        <begin position="1"/>
        <end position="37"/>
    </location>
</feature>
<dbReference type="Gene3D" id="3.30.300.20">
    <property type="match status" value="1"/>
</dbReference>
<name>A0A2T0W869_9LACT</name>
<dbReference type="Pfam" id="PF02566">
    <property type="entry name" value="OsmC"/>
    <property type="match status" value="1"/>
</dbReference>
<proteinExistence type="predicted"/>
<organism evidence="2 3">
    <name type="scientific">Alkalibacterium olivapovliticus</name>
    <dbReference type="NCBI Taxonomy" id="99907"/>
    <lineage>
        <taxon>Bacteria</taxon>
        <taxon>Bacillati</taxon>
        <taxon>Bacillota</taxon>
        <taxon>Bacilli</taxon>
        <taxon>Lactobacillales</taxon>
        <taxon>Carnobacteriaceae</taxon>
        <taxon>Alkalibacterium</taxon>
    </lineage>
</organism>
<dbReference type="RefSeq" id="WP_106192831.1">
    <property type="nucleotide sequence ID" value="NZ_PVTO01000009.1"/>
</dbReference>
<keyword evidence="3" id="KW-1185">Reference proteome</keyword>
<dbReference type="EMBL" id="PVTO01000009">
    <property type="protein sequence ID" value="PRY82734.1"/>
    <property type="molecule type" value="Genomic_DNA"/>
</dbReference>
<evidence type="ECO:0000313" key="2">
    <source>
        <dbReference type="EMBL" id="PRY82734.1"/>
    </source>
</evidence>
<protein>
    <submittedName>
        <fullName evidence="2">Putative redox protein</fullName>
    </submittedName>
</protein>
<gene>
    <name evidence="2" type="ORF">CLV38_10963</name>
</gene>
<dbReference type="InterPro" id="IPR036102">
    <property type="entry name" value="OsmC/Ohrsf"/>
</dbReference>
<dbReference type="InterPro" id="IPR003718">
    <property type="entry name" value="OsmC/Ohr_fam"/>
</dbReference>